<dbReference type="EMBL" id="BAABAK010000009">
    <property type="protein sequence ID" value="GAA3964282.1"/>
    <property type="molecule type" value="Genomic_DNA"/>
</dbReference>
<dbReference type="InterPro" id="IPR011059">
    <property type="entry name" value="Metal-dep_hydrolase_composite"/>
</dbReference>
<evidence type="ECO:0000259" key="1">
    <source>
        <dbReference type="Pfam" id="PF07969"/>
    </source>
</evidence>
<keyword evidence="3" id="KW-1185">Reference proteome</keyword>
<dbReference type="Gene3D" id="2.30.40.10">
    <property type="entry name" value="Urease, subunit C, domain 1"/>
    <property type="match status" value="1"/>
</dbReference>
<dbReference type="Pfam" id="PF07969">
    <property type="entry name" value="Amidohydro_3"/>
    <property type="match status" value="1"/>
</dbReference>
<dbReference type="InterPro" id="IPR013108">
    <property type="entry name" value="Amidohydro_3"/>
</dbReference>
<feature type="domain" description="Amidohydrolase 3" evidence="1">
    <location>
        <begin position="223"/>
        <end position="455"/>
    </location>
</feature>
<comment type="caution">
    <text evidence="2">The sequence shown here is derived from an EMBL/GenBank/DDBJ whole genome shotgun (WGS) entry which is preliminary data.</text>
</comment>
<reference evidence="3" key="1">
    <citation type="journal article" date="2019" name="Int. J. Syst. Evol. Microbiol.">
        <title>The Global Catalogue of Microorganisms (GCM) 10K type strain sequencing project: providing services to taxonomists for standard genome sequencing and annotation.</title>
        <authorList>
            <consortium name="The Broad Institute Genomics Platform"/>
            <consortium name="The Broad Institute Genome Sequencing Center for Infectious Disease"/>
            <person name="Wu L."/>
            <person name="Ma J."/>
        </authorList>
    </citation>
    <scope>NUCLEOTIDE SEQUENCE [LARGE SCALE GENOMIC DNA]</scope>
    <source>
        <strain evidence="3">JCM 17338</strain>
    </source>
</reference>
<dbReference type="PANTHER" id="PTHR32027:SF9">
    <property type="entry name" value="BLL3847 PROTEIN"/>
    <property type="match status" value="1"/>
</dbReference>
<evidence type="ECO:0000313" key="3">
    <source>
        <dbReference type="Proteomes" id="UP001501081"/>
    </source>
</evidence>
<dbReference type="InterPro" id="IPR032466">
    <property type="entry name" value="Metal_Hydrolase"/>
</dbReference>
<dbReference type="InterPro" id="IPR052349">
    <property type="entry name" value="Metallo-hydrolase_Enzymes"/>
</dbReference>
<dbReference type="CDD" id="cd01293">
    <property type="entry name" value="Bact_CD"/>
    <property type="match status" value="1"/>
</dbReference>
<dbReference type="Gene3D" id="3.20.20.140">
    <property type="entry name" value="Metal-dependent hydrolases"/>
    <property type="match status" value="1"/>
</dbReference>
<sequence length="455" mass="50333">MQYSVIFVSKKFNIMTAQSISRKDFIRNSSILLASTCVLNSAQAMEGEHTTEIFAGKTLILKNVMLETGFTYDQDDVIKTNTALFTIEIEEGKIKSVLPNNPKGKGIDAKGFLMLPAFRDMHIHLDKTYYGLPWQAHLKKNKSVKDMIAFEQQIIPELLKTSVPRSEKLIELLQSYGTSYARSHVNIELTSGLKSLKHLETALQNKKSSFQAELVAFPQHGIYYTKSEELMKEAAKMDIDFIGGLDPFSIDGGIEKHMDFVVQLALDNGKGIDIHLHEGGESGLKTIEYLIAKVMENPVLKGKTYVSHAFALRYLDKNKTEEIAEKLGLAKIGIASTIPLSGNPMPIPTLYKHGVEVVAGNDCIVDHWSTFGTGSILQKANIAAQIYGYRTEFDLSRILKLATGNIVPLDDKGNRQWPNVGDQANVVLVDASCSAEAVSRVSPVKSLIHDGNLVF</sequence>
<proteinExistence type="predicted"/>
<protein>
    <submittedName>
        <fullName evidence="2">Amidohydrolase family protein</fullName>
    </submittedName>
</protein>
<gene>
    <name evidence="2" type="ORF">GCM10022246_16810</name>
</gene>
<dbReference type="NCBIfam" id="NF005312">
    <property type="entry name" value="PRK06846.1"/>
    <property type="match status" value="1"/>
</dbReference>
<dbReference type="SUPFAM" id="SSF51556">
    <property type="entry name" value="Metallo-dependent hydrolases"/>
    <property type="match status" value="1"/>
</dbReference>
<dbReference type="SUPFAM" id="SSF51338">
    <property type="entry name" value="Composite domain of metallo-dependent hydrolases"/>
    <property type="match status" value="1"/>
</dbReference>
<organism evidence="2 3">
    <name type="scientific">Pedobacter ginsengiterrae</name>
    <dbReference type="NCBI Taxonomy" id="871696"/>
    <lineage>
        <taxon>Bacteria</taxon>
        <taxon>Pseudomonadati</taxon>
        <taxon>Bacteroidota</taxon>
        <taxon>Sphingobacteriia</taxon>
        <taxon>Sphingobacteriales</taxon>
        <taxon>Sphingobacteriaceae</taxon>
        <taxon>Pedobacter</taxon>
    </lineage>
</organism>
<name>A0ABP7PED3_9SPHI</name>
<dbReference type="Proteomes" id="UP001501081">
    <property type="component" value="Unassembled WGS sequence"/>
</dbReference>
<accession>A0ABP7PED3</accession>
<dbReference type="PANTHER" id="PTHR32027">
    <property type="entry name" value="CYTOSINE DEAMINASE"/>
    <property type="match status" value="1"/>
</dbReference>
<evidence type="ECO:0000313" key="2">
    <source>
        <dbReference type="EMBL" id="GAA3964282.1"/>
    </source>
</evidence>